<dbReference type="AlphaFoldDB" id="A0A261UM00"/>
<gene>
    <name evidence="2" type="ORF">CAL28_27680</name>
</gene>
<dbReference type="Gene3D" id="3.40.190.10">
    <property type="entry name" value="Periplasmic binding protein-like II"/>
    <property type="match status" value="1"/>
</dbReference>
<dbReference type="InterPro" id="IPR042100">
    <property type="entry name" value="Bug_dom1"/>
</dbReference>
<proteinExistence type="inferred from homology"/>
<evidence type="ECO:0008006" key="4">
    <source>
        <dbReference type="Google" id="ProtNLM"/>
    </source>
</evidence>
<dbReference type="PIRSF" id="PIRSF017082">
    <property type="entry name" value="YflP"/>
    <property type="match status" value="1"/>
</dbReference>
<keyword evidence="3" id="KW-1185">Reference proteome</keyword>
<dbReference type="PANTHER" id="PTHR42928">
    <property type="entry name" value="TRICARBOXYLATE-BINDING PROTEIN"/>
    <property type="match status" value="1"/>
</dbReference>
<evidence type="ECO:0000313" key="2">
    <source>
        <dbReference type="EMBL" id="OZI62906.1"/>
    </source>
</evidence>
<comment type="similarity">
    <text evidence="1">Belongs to the UPF0065 (bug) family.</text>
</comment>
<evidence type="ECO:0000313" key="3">
    <source>
        <dbReference type="Proteomes" id="UP000215767"/>
    </source>
</evidence>
<dbReference type="Pfam" id="PF03401">
    <property type="entry name" value="TctC"/>
    <property type="match status" value="1"/>
</dbReference>
<dbReference type="OrthoDB" id="8632238at2"/>
<dbReference type="Gene3D" id="3.40.190.150">
    <property type="entry name" value="Bordetella uptake gene, domain 1"/>
    <property type="match status" value="1"/>
</dbReference>
<dbReference type="PANTHER" id="PTHR42928:SF5">
    <property type="entry name" value="BLR1237 PROTEIN"/>
    <property type="match status" value="1"/>
</dbReference>
<dbReference type="RefSeq" id="WP_094844181.1">
    <property type="nucleotide sequence ID" value="NZ_NEVS01000004.1"/>
</dbReference>
<dbReference type="CDD" id="cd13578">
    <property type="entry name" value="PBP2_Bug27"/>
    <property type="match status" value="1"/>
</dbReference>
<sequence>MKGKQNTSGGDMYLCRRELAAITLVGSILPFGAMGSDTEATYPQRPITLVIGFTPGGTTDSLARLLAKHMSNDLGYKIIVDNRPGAGSNIGAEAVARAVPDGYTLYFSSRPNTIHKTMYGNLKYDFARDLTPIGMVATVPTIAVTGKDSPIQSIQDIVGLAKAYPGGVACASPGIGSTSHLLCELFQQEARIDMMHVPYRGDLPALADVMEGRVDMQFVTLPSVLSHLKAGSLRGIAIMSRLPMPSVRHIPTIEELGFPDLALDAWFGLMAPTGTPEHVVRRLNQSLNLVLSDPELQSSMMQLSYMPPLQPNTPDEFAELISGETERWTAILRERNIKPLH</sequence>
<organism evidence="2 3">
    <name type="scientific">Bordetella genomosp. 11</name>
    <dbReference type="NCBI Taxonomy" id="1416808"/>
    <lineage>
        <taxon>Bacteria</taxon>
        <taxon>Pseudomonadati</taxon>
        <taxon>Pseudomonadota</taxon>
        <taxon>Betaproteobacteria</taxon>
        <taxon>Burkholderiales</taxon>
        <taxon>Alcaligenaceae</taxon>
        <taxon>Bordetella</taxon>
    </lineage>
</organism>
<protein>
    <recommendedName>
        <fullName evidence="4">MFS transporter</fullName>
    </recommendedName>
</protein>
<accession>A0A261UM00</accession>
<name>A0A261UM00_9BORD</name>
<dbReference type="InterPro" id="IPR005064">
    <property type="entry name" value="BUG"/>
</dbReference>
<comment type="caution">
    <text evidence="2">The sequence shown here is derived from an EMBL/GenBank/DDBJ whole genome shotgun (WGS) entry which is preliminary data.</text>
</comment>
<evidence type="ECO:0000256" key="1">
    <source>
        <dbReference type="ARBA" id="ARBA00006987"/>
    </source>
</evidence>
<dbReference type="Proteomes" id="UP000215767">
    <property type="component" value="Unassembled WGS sequence"/>
</dbReference>
<dbReference type="SUPFAM" id="SSF53850">
    <property type="entry name" value="Periplasmic binding protein-like II"/>
    <property type="match status" value="1"/>
</dbReference>
<reference evidence="3" key="1">
    <citation type="submission" date="2017-05" db="EMBL/GenBank/DDBJ databases">
        <title>Complete and WGS of Bordetella genogroups.</title>
        <authorList>
            <person name="Spilker T."/>
            <person name="Lipuma J."/>
        </authorList>
    </citation>
    <scope>NUCLEOTIDE SEQUENCE [LARGE SCALE GENOMIC DNA]</scope>
    <source>
        <strain evidence="3">AU8856</strain>
    </source>
</reference>
<dbReference type="EMBL" id="NEVS01000004">
    <property type="protein sequence ID" value="OZI62906.1"/>
    <property type="molecule type" value="Genomic_DNA"/>
</dbReference>